<protein>
    <submittedName>
        <fullName evidence="3">N-acetylmuramoyl-L-alanine amidase</fullName>
    </submittedName>
</protein>
<dbReference type="InterPro" id="IPR050695">
    <property type="entry name" value="N-acetylmuramoyl_amidase_3"/>
</dbReference>
<accession>A0AAE4JVI5</accession>
<dbReference type="Gene3D" id="3.40.630.40">
    <property type="entry name" value="Zn-dependent exopeptidases"/>
    <property type="match status" value="1"/>
</dbReference>
<dbReference type="Proteomes" id="UP001268256">
    <property type="component" value="Unassembled WGS sequence"/>
</dbReference>
<dbReference type="Gene3D" id="2.60.40.10">
    <property type="entry name" value="Immunoglobulins"/>
    <property type="match status" value="1"/>
</dbReference>
<comment type="caution">
    <text evidence="3">The sequence shown here is derived from an EMBL/GenBank/DDBJ whole genome shotgun (WGS) entry which is preliminary data.</text>
</comment>
<evidence type="ECO:0000313" key="4">
    <source>
        <dbReference type="Proteomes" id="UP001268256"/>
    </source>
</evidence>
<dbReference type="RefSeq" id="WP_322877351.1">
    <property type="nucleotide sequence ID" value="NZ_JAVMIP010000002.1"/>
</dbReference>
<dbReference type="SMART" id="SM00646">
    <property type="entry name" value="Ami_3"/>
    <property type="match status" value="1"/>
</dbReference>
<evidence type="ECO:0000259" key="2">
    <source>
        <dbReference type="SMART" id="SM00646"/>
    </source>
</evidence>
<dbReference type="CDD" id="cd02696">
    <property type="entry name" value="MurNAc-LAA"/>
    <property type="match status" value="1"/>
</dbReference>
<dbReference type="GO" id="GO:0009253">
    <property type="term" value="P:peptidoglycan catabolic process"/>
    <property type="evidence" value="ECO:0007669"/>
    <property type="project" value="InterPro"/>
</dbReference>
<dbReference type="GO" id="GO:0008745">
    <property type="term" value="F:N-acetylmuramoyl-L-alanine amidase activity"/>
    <property type="evidence" value="ECO:0007669"/>
    <property type="project" value="InterPro"/>
</dbReference>
<name>A0AAE4JVI5_9CYAN</name>
<dbReference type="GO" id="GO:0030288">
    <property type="term" value="C:outer membrane-bounded periplasmic space"/>
    <property type="evidence" value="ECO:0007669"/>
    <property type="project" value="TreeGrafter"/>
</dbReference>
<proteinExistence type="predicted"/>
<feature type="domain" description="MurNAc-LAA" evidence="2">
    <location>
        <begin position="463"/>
        <end position="574"/>
    </location>
</feature>
<organism evidence="3 4">
    <name type="scientific">Pseudocalidococcus azoricus BACA0444</name>
    <dbReference type="NCBI Taxonomy" id="2918990"/>
    <lineage>
        <taxon>Bacteria</taxon>
        <taxon>Bacillati</taxon>
        <taxon>Cyanobacteriota</taxon>
        <taxon>Cyanophyceae</taxon>
        <taxon>Acaryochloridales</taxon>
        <taxon>Thermosynechococcaceae</taxon>
        <taxon>Pseudocalidococcus</taxon>
        <taxon>Pseudocalidococcus azoricus</taxon>
    </lineage>
</organism>
<dbReference type="SUPFAM" id="SSF53187">
    <property type="entry name" value="Zn-dependent exopeptidases"/>
    <property type="match status" value="1"/>
</dbReference>
<keyword evidence="1" id="KW-0378">Hydrolase</keyword>
<dbReference type="PANTHER" id="PTHR30404:SF0">
    <property type="entry name" value="N-ACETYLMURAMOYL-L-ALANINE AMIDASE AMIC"/>
    <property type="match status" value="1"/>
</dbReference>
<dbReference type="InterPro" id="IPR002508">
    <property type="entry name" value="MurNAc-LAA_cat"/>
</dbReference>
<gene>
    <name evidence="3" type="ORF">RIF25_04510</name>
</gene>
<dbReference type="AlphaFoldDB" id="A0AAE4JVI5"/>
<evidence type="ECO:0000256" key="1">
    <source>
        <dbReference type="ARBA" id="ARBA00022801"/>
    </source>
</evidence>
<dbReference type="EMBL" id="JAVMIP010000002">
    <property type="protein sequence ID" value="MDS3860066.1"/>
    <property type="molecule type" value="Genomic_DNA"/>
</dbReference>
<keyword evidence="4" id="KW-1185">Reference proteome</keyword>
<reference evidence="4" key="1">
    <citation type="submission" date="2023-07" db="EMBL/GenBank/DDBJ databases">
        <authorList>
            <person name="Luz R."/>
            <person name="Cordeiro R."/>
            <person name="Fonseca A."/>
            <person name="Goncalves V."/>
        </authorList>
    </citation>
    <scope>NUCLEOTIDE SEQUENCE [LARGE SCALE GENOMIC DNA]</scope>
    <source>
        <strain evidence="4">BACA0444</strain>
    </source>
</reference>
<dbReference type="PANTHER" id="PTHR30404">
    <property type="entry name" value="N-ACETYLMURAMOYL-L-ALANINE AMIDASE"/>
    <property type="match status" value="1"/>
</dbReference>
<evidence type="ECO:0000313" key="3">
    <source>
        <dbReference type="EMBL" id="MDS3860066.1"/>
    </source>
</evidence>
<dbReference type="InterPro" id="IPR013783">
    <property type="entry name" value="Ig-like_fold"/>
</dbReference>
<sequence length="583" mass="64238">MGWQMGSGLTGLGGLMVMQLLAQDQSSLRIVYPPVAHQTTAPQIFIIGTAPPQQVVTVNGQVISQRSPAGHFAPSIPLEYGENQLRIQAGTQTQILRITRPQPTPITGLTILEPARNLSRLPHEPICFAAQAPANSTLHVQISSQKLPLLPIPTPVQLPPNSAALTQTNQPEPNPISMFRGCTQFDQPGDYVRPQFQLTGPRQESQLAPGTVQILNPSQLRPVQVIRPLGGIARTGPSTDYARLTPLPPSTYAIVTGQTGDWFRLNYGAWINQSETQPLPSSSQTRSIIRSITSRQIPGWTEIRFPLEVPVPLAVDVGEKTFTLKLFNTTAQTDVIRLDADPVISRLDWQQTGPGEIVYRFQLHHQQQWGYRLRYEGTTLVLGLRHPPQLGPKAQPLVGMKILLDAGHGGPEDSGAIGPTGDPEKKFTLILAKLLETELRNRGATVIQTRTTDKDLDLPERIMAIEASEPTLALSLHYNALPDQGDALKTQGIGAFWYQAQSHSLAVFLEDYLATQLNRPRYGVFWNNLALTRPTVAPAVLLELGFMINPWEFEWIADETAQKQLAKTLADGIVAWLQRTQRS</sequence>
<dbReference type="Pfam" id="PF01520">
    <property type="entry name" value="Amidase_3"/>
    <property type="match status" value="1"/>
</dbReference>